<name>A0A1V9Z4C7_9STRA</name>
<accession>A0A1V9Z4C7</accession>
<dbReference type="AlphaFoldDB" id="A0A1V9Z4C7"/>
<protein>
    <submittedName>
        <fullName evidence="1">Uncharacterized protein</fullName>
    </submittedName>
</protein>
<gene>
    <name evidence="1" type="ORF">THRCLA_08615</name>
</gene>
<dbReference type="EMBL" id="JNBS01002303">
    <property type="protein sequence ID" value="OQR92772.1"/>
    <property type="molecule type" value="Genomic_DNA"/>
</dbReference>
<evidence type="ECO:0000313" key="2">
    <source>
        <dbReference type="Proteomes" id="UP000243217"/>
    </source>
</evidence>
<feature type="non-terminal residue" evidence="1">
    <location>
        <position position="275"/>
    </location>
</feature>
<proteinExistence type="predicted"/>
<sequence>MVDPEDEANLTTHARSELVLGGNAATKTIRKLVDERTCLRMLQRTHTTPAINYPTNQASYKYTAQFMEACRTLFESCELNSSRDSISLEELIKITKRLQVEKEKVNAWLQHPRSNELFLTFAEFVDGCFEFYGANLPHLLVHAQTNVFEHPFDLLRAKDREARRFSPYDYVAKQSPIKAQQEHDAKQLLTRSQSEMLKASIPILKTSSSASCLAKNEDQVALKRVKVQNQKDIAIRKKENLHSKISLSQHFGSNIGMIARHIQIGEINEQRVMYA</sequence>
<organism evidence="1 2">
    <name type="scientific">Thraustotheca clavata</name>
    <dbReference type="NCBI Taxonomy" id="74557"/>
    <lineage>
        <taxon>Eukaryota</taxon>
        <taxon>Sar</taxon>
        <taxon>Stramenopiles</taxon>
        <taxon>Oomycota</taxon>
        <taxon>Saprolegniomycetes</taxon>
        <taxon>Saprolegniales</taxon>
        <taxon>Achlyaceae</taxon>
        <taxon>Thraustotheca</taxon>
    </lineage>
</organism>
<reference evidence="1 2" key="1">
    <citation type="journal article" date="2014" name="Genome Biol. Evol.">
        <title>The secreted proteins of Achlya hypogyna and Thraustotheca clavata identify the ancestral oomycete secretome and reveal gene acquisitions by horizontal gene transfer.</title>
        <authorList>
            <person name="Misner I."/>
            <person name="Blouin N."/>
            <person name="Leonard G."/>
            <person name="Richards T.A."/>
            <person name="Lane C.E."/>
        </authorList>
    </citation>
    <scope>NUCLEOTIDE SEQUENCE [LARGE SCALE GENOMIC DNA]</scope>
    <source>
        <strain evidence="1 2">ATCC 34112</strain>
    </source>
</reference>
<comment type="caution">
    <text evidence="1">The sequence shown here is derived from an EMBL/GenBank/DDBJ whole genome shotgun (WGS) entry which is preliminary data.</text>
</comment>
<dbReference type="OrthoDB" id="68333at2759"/>
<keyword evidence="2" id="KW-1185">Reference proteome</keyword>
<dbReference type="Proteomes" id="UP000243217">
    <property type="component" value="Unassembled WGS sequence"/>
</dbReference>
<evidence type="ECO:0000313" key="1">
    <source>
        <dbReference type="EMBL" id="OQR92772.1"/>
    </source>
</evidence>